<dbReference type="Pfam" id="PF01266">
    <property type="entry name" value="DAO"/>
    <property type="match status" value="1"/>
</dbReference>
<dbReference type="InterPro" id="IPR005805">
    <property type="entry name" value="Rieske_Fe-S_prot_C"/>
</dbReference>
<keyword evidence="5" id="KW-1015">Disulfide bond</keyword>
<dbReference type="SUPFAM" id="SSF50022">
    <property type="entry name" value="ISP domain"/>
    <property type="match status" value="1"/>
</dbReference>
<name>A0A516G9E1_9MICO</name>
<evidence type="ECO:0000313" key="8">
    <source>
        <dbReference type="EMBL" id="QDO88102.1"/>
    </source>
</evidence>
<dbReference type="KEGG" id="orz:FNH13_06860"/>
<organism evidence="8 9">
    <name type="scientific">Ornithinimicrobium ciconiae</name>
    <dbReference type="NCBI Taxonomy" id="2594265"/>
    <lineage>
        <taxon>Bacteria</taxon>
        <taxon>Bacillati</taxon>
        <taxon>Actinomycetota</taxon>
        <taxon>Actinomycetes</taxon>
        <taxon>Micrococcales</taxon>
        <taxon>Ornithinimicrobiaceae</taxon>
        <taxon>Ornithinimicrobium</taxon>
    </lineage>
</organism>
<protein>
    <submittedName>
        <fullName evidence="8">FAD-dependent oxidoreductase</fullName>
    </submittedName>
</protein>
<dbReference type="InterPro" id="IPR036188">
    <property type="entry name" value="FAD/NAD-bd_sf"/>
</dbReference>
<dbReference type="GO" id="GO:0005737">
    <property type="term" value="C:cytoplasm"/>
    <property type="evidence" value="ECO:0007669"/>
    <property type="project" value="TreeGrafter"/>
</dbReference>
<evidence type="ECO:0000256" key="2">
    <source>
        <dbReference type="ARBA" id="ARBA00022723"/>
    </source>
</evidence>
<dbReference type="Gene3D" id="2.102.10.10">
    <property type="entry name" value="Rieske [2Fe-2S] iron-sulphur domain"/>
    <property type="match status" value="1"/>
</dbReference>
<dbReference type="RefSeq" id="WP_143782777.1">
    <property type="nucleotide sequence ID" value="NZ_CP041616.1"/>
</dbReference>
<evidence type="ECO:0000256" key="5">
    <source>
        <dbReference type="ARBA" id="ARBA00023157"/>
    </source>
</evidence>
<dbReference type="InterPro" id="IPR038010">
    <property type="entry name" value="YhfW_C"/>
</dbReference>
<dbReference type="GO" id="GO:0046872">
    <property type="term" value="F:metal ion binding"/>
    <property type="evidence" value="ECO:0007669"/>
    <property type="project" value="UniProtKB-KW"/>
</dbReference>
<keyword evidence="1" id="KW-0001">2Fe-2S</keyword>
<keyword evidence="9" id="KW-1185">Reference proteome</keyword>
<keyword evidence="3" id="KW-0408">Iron</keyword>
<keyword evidence="2" id="KW-0479">Metal-binding</keyword>
<dbReference type="Pfam" id="PF00355">
    <property type="entry name" value="Rieske"/>
    <property type="match status" value="1"/>
</dbReference>
<dbReference type="GO" id="GO:0051537">
    <property type="term" value="F:2 iron, 2 sulfur cluster binding"/>
    <property type="evidence" value="ECO:0007669"/>
    <property type="project" value="UniProtKB-KW"/>
</dbReference>
<dbReference type="Proteomes" id="UP000315395">
    <property type="component" value="Chromosome"/>
</dbReference>
<dbReference type="Gene3D" id="3.50.50.60">
    <property type="entry name" value="FAD/NAD(P)-binding domain"/>
    <property type="match status" value="1"/>
</dbReference>
<dbReference type="InterPro" id="IPR006076">
    <property type="entry name" value="FAD-dep_OxRdtase"/>
</dbReference>
<feature type="domain" description="Rieske" evidence="7">
    <location>
        <begin position="420"/>
        <end position="506"/>
    </location>
</feature>
<evidence type="ECO:0000256" key="1">
    <source>
        <dbReference type="ARBA" id="ARBA00022714"/>
    </source>
</evidence>
<dbReference type="InterPro" id="IPR036922">
    <property type="entry name" value="Rieske_2Fe-2S_sf"/>
</dbReference>
<dbReference type="OrthoDB" id="9767869at2"/>
<sequence length="506" mass="53911">MLDLPTPRSLWHSDTQTPARGGEVPTDNDVVVVGAGIAGLTTACRLARAGRQVTVLESRQVGAGVTGNTTAKISAQHGLHYERLGPERGKHYASAQLAALDWIAEEVAASDVDCGFERRDSYVYTTRADRRDTLAREAEAMALAGLTATELLDAVDLPFDVAAAVRLPGQAQFHPQRWLLHLADQIEAAGGQVIEAVAVVGVHERDGIRLVDTATERDGEVRTVSAAHVVIATHYPILDRALFFTRLGQTRDLVVSGPVESPVMEGMFLDADDGYSLRTAPGSDDRLIIGGGQHPPGTRVAQNSLFGDLAEWAHRSVGLREVTHRWSAHDLTTPDGVPYVGPYLPGSTNLWVAAGFNLWGMTNGTAAGLLLHHLITDQADPEQAGLMNPSRVSLDMVPGVVKDQVAVGTHLVGGVVRAATSGADPADLADGEGRIRHVGARAVASYRDEDGMLHEVSGHCTHLGCVVQFNDAERSWDCPCHGSRFDIDGTVLNGPAIKPLAPFEPS</sequence>
<evidence type="ECO:0000313" key="9">
    <source>
        <dbReference type="Proteomes" id="UP000315395"/>
    </source>
</evidence>
<proteinExistence type="predicted"/>
<dbReference type="PRINTS" id="PR00162">
    <property type="entry name" value="RIESKE"/>
</dbReference>
<evidence type="ECO:0000259" key="7">
    <source>
        <dbReference type="PROSITE" id="PS51296"/>
    </source>
</evidence>
<feature type="region of interest" description="Disordered" evidence="6">
    <location>
        <begin position="1"/>
        <end position="26"/>
    </location>
</feature>
<dbReference type="SUPFAM" id="SSF51905">
    <property type="entry name" value="FAD/NAD(P)-binding domain"/>
    <property type="match status" value="1"/>
</dbReference>
<dbReference type="GO" id="GO:0004497">
    <property type="term" value="F:monooxygenase activity"/>
    <property type="evidence" value="ECO:0007669"/>
    <property type="project" value="UniProtKB-ARBA"/>
</dbReference>
<dbReference type="PANTHER" id="PTHR13847">
    <property type="entry name" value="SARCOSINE DEHYDROGENASE-RELATED"/>
    <property type="match status" value="1"/>
</dbReference>
<dbReference type="GO" id="GO:0016020">
    <property type="term" value="C:membrane"/>
    <property type="evidence" value="ECO:0007669"/>
    <property type="project" value="InterPro"/>
</dbReference>
<dbReference type="PANTHER" id="PTHR13847:SF274">
    <property type="entry name" value="RIESKE 2FE-2S IRON-SULFUR PROTEIN YHFW-RELATED"/>
    <property type="match status" value="1"/>
</dbReference>
<dbReference type="InterPro" id="IPR017941">
    <property type="entry name" value="Rieske_2Fe-2S"/>
</dbReference>
<dbReference type="EMBL" id="CP041616">
    <property type="protein sequence ID" value="QDO88102.1"/>
    <property type="molecule type" value="Genomic_DNA"/>
</dbReference>
<gene>
    <name evidence="8" type="ORF">FNH13_06860</name>
</gene>
<dbReference type="PROSITE" id="PS51296">
    <property type="entry name" value="RIESKE"/>
    <property type="match status" value="1"/>
</dbReference>
<evidence type="ECO:0000256" key="6">
    <source>
        <dbReference type="SAM" id="MobiDB-lite"/>
    </source>
</evidence>
<dbReference type="GO" id="GO:0016705">
    <property type="term" value="F:oxidoreductase activity, acting on paired donors, with incorporation or reduction of molecular oxygen"/>
    <property type="evidence" value="ECO:0007669"/>
    <property type="project" value="UniProtKB-ARBA"/>
</dbReference>
<evidence type="ECO:0000256" key="3">
    <source>
        <dbReference type="ARBA" id="ARBA00023004"/>
    </source>
</evidence>
<dbReference type="AlphaFoldDB" id="A0A516G9E1"/>
<keyword evidence="4" id="KW-0411">Iron-sulfur</keyword>
<accession>A0A516G9E1</accession>
<reference evidence="8 9" key="1">
    <citation type="submission" date="2019-07" db="EMBL/GenBank/DDBJ databases">
        <title>complete genome sequencing of Ornithinimicrobium sp. H23M54.</title>
        <authorList>
            <person name="Bae J.-W."/>
            <person name="Lee S.-Y."/>
        </authorList>
    </citation>
    <scope>NUCLEOTIDE SEQUENCE [LARGE SCALE GENOMIC DNA]</scope>
    <source>
        <strain evidence="8 9">H23M54</strain>
    </source>
</reference>
<dbReference type="Gene3D" id="3.30.9.10">
    <property type="entry name" value="D-Amino Acid Oxidase, subunit A, domain 2"/>
    <property type="match status" value="1"/>
</dbReference>
<dbReference type="CDD" id="cd03477">
    <property type="entry name" value="Rieske_YhfW_C"/>
    <property type="match status" value="1"/>
</dbReference>
<evidence type="ECO:0000256" key="4">
    <source>
        <dbReference type="ARBA" id="ARBA00023014"/>
    </source>
</evidence>